<accession>A0A498K8T7</accession>
<dbReference type="GO" id="GO:0003735">
    <property type="term" value="F:structural constituent of ribosome"/>
    <property type="evidence" value="ECO:0007669"/>
    <property type="project" value="InterPro"/>
</dbReference>
<dbReference type="InterPro" id="IPR001063">
    <property type="entry name" value="Ribosomal_uL22"/>
</dbReference>
<keyword evidence="7" id="KW-1185">Reference proteome</keyword>
<dbReference type="InterPro" id="IPR036394">
    <property type="entry name" value="Ribosomal_uL22_sf"/>
</dbReference>
<evidence type="ECO:0000256" key="5">
    <source>
        <dbReference type="SAM" id="MobiDB-lite"/>
    </source>
</evidence>
<name>A0A498K8T7_MALDO</name>
<organism evidence="6 7">
    <name type="scientific">Malus domestica</name>
    <name type="common">Apple</name>
    <name type="synonym">Pyrus malus</name>
    <dbReference type="NCBI Taxonomy" id="3750"/>
    <lineage>
        <taxon>Eukaryota</taxon>
        <taxon>Viridiplantae</taxon>
        <taxon>Streptophyta</taxon>
        <taxon>Embryophyta</taxon>
        <taxon>Tracheophyta</taxon>
        <taxon>Spermatophyta</taxon>
        <taxon>Magnoliopsida</taxon>
        <taxon>eudicotyledons</taxon>
        <taxon>Gunneridae</taxon>
        <taxon>Pentapetalae</taxon>
        <taxon>rosids</taxon>
        <taxon>fabids</taxon>
        <taxon>Rosales</taxon>
        <taxon>Rosaceae</taxon>
        <taxon>Amygdaloideae</taxon>
        <taxon>Maleae</taxon>
        <taxon>Malus</taxon>
    </lineage>
</organism>
<dbReference type="Gene3D" id="3.90.470.10">
    <property type="entry name" value="Ribosomal protein L22/L17"/>
    <property type="match status" value="1"/>
</dbReference>
<dbReference type="GO" id="GO:0005762">
    <property type="term" value="C:mitochondrial large ribosomal subunit"/>
    <property type="evidence" value="ECO:0007669"/>
    <property type="project" value="TreeGrafter"/>
</dbReference>
<evidence type="ECO:0000313" key="7">
    <source>
        <dbReference type="Proteomes" id="UP000290289"/>
    </source>
</evidence>
<sequence length="273" mass="30377">MSTAGEFFSLVEDMVGWQLRVQSLIRQVGKRMENYSTSSFSPCHFPKLQTPPSQTMSMPLYHYCQQLGISSSRNLLADLSAGVAPLSASDGENGEERDRKSPSGPSQVQFVLKGINQSPNKVNLVAKLVRGMRVEDALLQLQVTDKQAAKTVHQALHSARADATYNHGLDPERLLVAGALVGKGFVGFRKNRLYYHGKSNDGTKVRPNYQLTVMLREIAPEEEEEITKQRVNNFLYLKKRLRLTKQENKFVSHYVTSNHKGKAGTSQPSGLAS</sequence>
<feature type="region of interest" description="Disordered" evidence="5">
    <location>
        <begin position="86"/>
        <end position="107"/>
    </location>
</feature>
<protein>
    <submittedName>
        <fullName evidence="6">Uncharacterized protein</fullName>
    </submittedName>
</protein>
<dbReference type="PANTHER" id="PTHR13501">
    <property type="entry name" value="CHLOROPLAST 50S RIBOSOMAL PROTEIN L22-RELATED"/>
    <property type="match status" value="1"/>
</dbReference>
<dbReference type="PANTHER" id="PTHR13501:SF8">
    <property type="entry name" value="LARGE RIBOSOMAL SUBUNIT PROTEIN UL22M"/>
    <property type="match status" value="1"/>
</dbReference>
<reference evidence="6 7" key="1">
    <citation type="submission" date="2018-10" db="EMBL/GenBank/DDBJ databases">
        <title>A high-quality apple genome assembly.</title>
        <authorList>
            <person name="Hu J."/>
        </authorList>
    </citation>
    <scope>NUCLEOTIDE SEQUENCE [LARGE SCALE GENOMIC DNA]</scope>
    <source>
        <strain evidence="7">cv. HFTH1</strain>
        <tissue evidence="6">Young leaf</tissue>
    </source>
</reference>
<keyword evidence="2 4" id="KW-0689">Ribosomal protein</keyword>
<dbReference type="Pfam" id="PF00237">
    <property type="entry name" value="Ribosomal_L22"/>
    <property type="match status" value="1"/>
</dbReference>
<comment type="similarity">
    <text evidence="1 4">Belongs to the universal ribosomal protein uL22 family.</text>
</comment>
<evidence type="ECO:0000256" key="4">
    <source>
        <dbReference type="RuleBase" id="RU004005"/>
    </source>
</evidence>
<dbReference type="EMBL" id="RDQH01000329">
    <property type="protein sequence ID" value="RXI04690.1"/>
    <property type="molecule type" value="Genomic_DNA"/>
</dbReference>
<dbReference type="AlphaFoldDB" id="A0A498K8T7"/>
<comment type="caution">
    <text evidence="6">The sequence shown here is derived from an EMBL/GenBank/DDBJ whole genome shotgun (WGS) entry which is preliminary data.</text>
</comment>
<dbReference type="InterPro" id="IPR047867">
    <property type="entry name" value="Ribosomal_uL22_bac/org-type"/>
</dbReference>
<evidence type="ECO:0000256" key="3">
    <source>
        <dbReference type="ARBA" id="ARBA00023274"/>
    </source>
</evidence>
<dbReference type="GO" id="GO:0006412">
    <property type="term" value="P:translation"/>
    <property type="evidence" value="ECO:0007669"/>
    <property type="project" value="InterPro"/>
</dbReference>
<evidence type="ECO:0000256" key="2">
    <source>
        <dbReference type="ARBA" id="ARBA00022980"/>
    </source>
</evidence>
<evidence type="ECO:0000313" key="6">
    <source>
        <dbReference type="EMBL" id="RXI04690.1"/>
    </source>
</evidence>
<gene>
    <name evidence="6" type="ORF">DVH24_038964</name>
</gene>
<dbReference type="Proteomes" id="UP000290289">
    <property type="component" value="Chromosome 3"/>
</dbReference>
<proteinExistence type="inferred from homology"/>
<dbReference type="STRING" id="3750.A0A498K8T7"/>
<keyword evidence="3 4" id="KW-0687">Ribonucleoprotein</keyword>
<evidence type="ECO:0000256" key="1">
    <source>
        <dbReference type="ARBA" id="ARBA00009451"/>
    </source>
</evidence>
<dbReference type="SUPFAM" id="SSF54843">
    <property type="entry name" value="Ribosomal protein L22"/>
    <property type="match status" value="1"/>
</dbReference>